<dbReference type="PANTHER" id="PTHR34719:SF2">
    <property type="entry name" value="NICKEL-RESPONSIVE REGULATOR"/>
    <property type="match status" value="1"/>
</dbReference>
<evidence type="ECO:0000313" key="1">
    <source>
        <dbReference type="EMBL" id="QOR94238.1"/>
    </source>
</evidence>
<dbReference type="SUPFAM" id="SSF47598">
    <property type="entry name" value="Ribbon-helix-helix"/>
    <property type="match status" value="1"/>
</dbReference>
<dbReference type="InterPro" id="IPR050192">
    <property type="entry name" value="CopG/NikR_regulator"/>
</dbReference>
<dbReference type="EMBL" id="CP063144">
    <property type="protein sequence ID" value="QOR94238.1"/>
    <property type="molecule type" value="Genomic_DNA"/>
</dbReference>
<proteinExistence type="predicted"/>
<dbReference type="Proteomes" id="UP000593766">
    <property type="component" value="Chromosome"/>
</dbReference>
<dbReference type="PANTHER" id="PTHR34719">
    <property type="entry name" value="NICKEL-RESPONSIVE REGULATOR"/>
    <property type="match status" value="1"/>
</dbReference>
<dbReference type="KEGG" id="tcs:IMZ38_06360"/>
<sequence>MSKKRRFGVSIPVKMADLVDDLARLNSCERSRVIEHALNEYLHENLHVEVEEKHSCISIIVAVSSKPIPSTILGKYVEIVKASMYYKTGNSHINILIIEGSSDTISKLRKELGKTTGSLRLIPLESMVRNHE</sequence>
<dbReference type="RefSeq" id="WP_193436039.1">
    <property type="nucleotide sequence ID" value="NZ_CP063144.1"/>
</dbReference>
<dbReference type="AlphaFoldDB" id="A0A7M1UPN3"/>
<accession>A0A7M1UPN3</accession>
<reference evidence="1 2" key="1">
    <citation type="submission" date="2020-10" db="EMBL/GenBank/DDBJ databases">
        <title>Complete genome sequence of Thermosphaera aggregans strain 3507.</title>
        <authorList>
            <person name="Zayulina K.S."/>
            <person name="Elcheninov A.G."/>
            <person name="Toshchakov S.V."/>
            <person name="Kublanov I.V."/>
            <person name="Kochetkova T.V."/>
        </authorList>
    </citation>
    <scope>NUCLEOTIDE SEQUENCE [LARGE SCALE GENOMIC DNA]</scope>
    <source>
        <strain evidence="1 2">3507</strain>
    </source>
</reference>
<dbReference type="GeneID" id="59455024"/>
<organism evidence="1 2">
    <name type="scientific">Thermosphaera chiliense</name>
    <dbReference type="NCBI Taxonomy" id="3402707"/>
    <lineage>
        <taxon>Archaea</taxon>
        <taxon>Thermoproteota</taxon>
        <taxon>Thermoprotei</taxon>
        <taxon>Desulfurococcales</taxon>
        <taxon>Desulfurococcaceae</taxon>
        <taxon>Thermosphaera</taxon>
    </lineage>
</organism>
<name>A0A7M1UPN3_9CREN</name>
<dbReference type="GO" id="GO:0003677">
    <property type="term" value="F:DNA binding"/>
    <property type="evidence" value="ECO:0007669"/>
    <property type="project" value="TreeGrafter"/>
</dbReference>
<dbReference type="InterPro" id="IPR010985">
    <property type="entry name" value="Ribbon_hlx_hlx"/>
</dbReference>
<dbReference type="OrthoDB" id="25654at2157"/>
<keyword evidence="2" id="KW-1185">Reference proteome</keyword>
<evidence type="ECO:0000313" key="2">
    <source>
        <dbReference type="Proteomes" id="UP000593766"/>
    </source>
</evidence>
<protein>
    <submittedName>
        <fullName evidence="1">CopG family transcriptional regulator</fullName>
    </submittedName>
</protein>
<dbReference type="GO" id="GO:0006355">
    <property type="term" value="P:regulation of DNA-templated transcription"/>
    <property type="evidence" value="ECO:0007669"/>
    <property type="project" value="InterPro"/>
</dbReference>
<gene>
    <name evidence="1" type="ORF">IMZ38_06360</name>
</gene>